<feature type="compositionally biased region" description="Low complexity" evidence="1">
    <location>
        <begin position="70"/>
        <end position="99"/>
    </location>
</feature>
<proteinExistence type="predicted"/>
<dbReference type="AlphaFoldDB" id="A0A318GWS9"/>
<gene>
    <name evidence="2" type="ORF">C7444_11944</name>
</gene>
<keyword evidence="3" id="KW-1185">Reference proteome</keyword>
<dbReference type="RefSeq" id="WP_170130786.1">
    <property type="nucleotide sequence ID" value="NZ_QJJS01000019.1"/>
</dbReference>
<protein>
    <submittedName>
        <fullName evidence="2">Uncharacterized protein DUF3108</fullName>
    </submittedName>
</protein>
<evidence type="ECO:0000256" key="1">
    <source>
        <dbReference type="SAM" id="MobiDB-lite"/>
    </source>
</evidence>
<dbReference type="InterPro" id="IPR021457">
    <property type="entry name" value="DUF3108"/>
</dbReference>
<dbReference type="Pfam" id="PF11306">
    <property type="entry name" value="DUF3108"/>
    <property type="match status" value="1"/>
</dbReference>
<accession>A0A318GWS9</accession>
<evidence type="ECO:0000313" key="2">
    <source>
        <dbReference type="EMBL" id="PXW93533.1"/>
    </source>
</evidence>
<reference evidence="2 3" key="1">
    <citation type="submission" date="2018-05" db="EMBL/GenBank/DDBJ databases">
        <title>Genomic Encyclopedia of Type Strains, Phase IV (KMG-IV): sequencing the most valuable type-strain genomes for metagenomic binning, comparative biology and taxonomic classification.</title>
        <authorList>
            <person name="Goeker M."/>
        </authorList>
    </citation>
    <scope>NUCLEOTIDE SEQUENCE [LARGE SCALE GENOMIC DNA]</scope>
    <source>
        <strain evidence="2 3">DSM 566</strain>
    </source>
</reference>
<feature type="region of interest" description="Disordered" evidence="1">
    <location>
        <begin position="55"/>
        <end position="99"/>
    </location>
</feature>
<dbReference type="Proteomes" id="UP000247811">
    <property type="component" value="Unassembled WGS sequence"/>
</dbReference>
<feature type="compositionally biased region" description="Pro residues" evidence="1">
    <location>
        <begin position="56"/>
        <end position="69"/>
    </location>
</feature>
<organism evidence="2 3">
    <name type="scientific">Sphaerotilus hippei</name>
    <dbReference type="NCBI Taxonomy" id="744406"/>
    <lineage>
        <taxon>Bacteria</taxon>
        <taxon>Pseudomonadati</taxon>
        <taxon>Pseudomonadota</taxon>
        <taxon>Betaproteobacteria</taxon>
        <taxon>Burkholderiales</taxon>
        <taxon>Sphaerotilaceae</taxon>
        <taxon>Sphaerotilus</taxon>
    </lineage>
</organism>
<evidence type="ECO:0000313" key="3">
    <source>
        <dbReference type="Proteomes" id="UP000247811"/>
    </source>
</evidence>
<name>A0A318GWS9_9BURK</name>
<dbReference type="EMBL" id="QJJS01000019">
    <property type="protein sequence ID" value="PXW93533.1"/>
    <property type="molecule type" value="Genomic_DNA"/>
</dbReference>
<comment type="caution">
    <text evidence="2">The sequence shown here is derived from an EMBL/GenBank/DDBJ whole genome shotgun (WGS) entry which is preliminary data.</text>
</comment>
<sequence length="379" mass="40537">MLSRRRRAGALVALLLAVLAGHALVMAWLERQVEGLDPQPAIERMSVSYTRLLQPAAPPQAPRPGPPPRSRSAPPAVAGAEAAASGVDEAASAPEPASAPQRADAAAAVVAGASAPPAVDLLPGAAASAVPLPVAEAASGRPAAVVASASAASGGPAVVWPRSSRVRYDLQGWYRGDVQGSAQVEWLREGERYQVHLEVAIGPSIAPLVTRRMSSEGRLGEQGLEPQRYEQHTRQIIGADKRVRMSFDADGVRLANGDRVATMADVQDTASQFIQMIFLFTTRPELARAGQRIEFGLALPHKLERWVYDVGQRERLETPVGGLDTVHVRPRRVQVKGALSAEIWYAPSLQWLPVRIRIQQDEDTWADLRLAAAPEQGGP</sequence>